<dbReference type="InterPro" id="IPR006066">
    <property type="entry name" value="NO2/SO3_Rdtase_FeS/sirohaem_BS"/>
</dbReference>
<evidence type="ECO:0000256" key="6">
    <source>
        <dbReference type="ARBA" id="ARBA00023004"/>
    </source>
</evidence>
<dbReference type="AlphaFoldDB" id="A0A8K2A5Y0"/>
<dbReference type="Pfam" id="PF03460">
    <property type="entry name" value="NIR_SIR_ferr"/>
    <property type="match status" value="2"/>
</dbReference>
<dbReference type="GO" id="GO:0020037">
    <property type="term" value="F:heme binding"/>
    <property type="evidence" value="ECO:0007669"/>
    <property type="project" value="InterPro"/>
</dbReference>
<dbReference type="Gene3D" id="3.90.480.20">
    <property type="match status" value="1"/>
</dbReference>
<dbReference type="InterPro" id="IPR036136">
    <property type="entry name" value="Nit/Sulf_reduc_fer-like_dom_sf"/>
</dbReference>
<evidence type="ECO:0000256" key="1">
    <source>
        <dbReference type="ARBA" id="ARBA00010429"/>
    </source>
</evidence>
<dbReference type="PRINTS" id="PR00397">
    <property type="entry name" value="SIROHAEM"/>
</dbReference>
<feature type="domain" description="2Fe-2S ferredoxin-type" evidence="8">
    <location>
        <begin position="572"/>
        <end position="657"/>
    </location>
</feature>
<evidence type="ECO:0000256" key="5">
    <source>
        <dbReference type="ARBA" id="ARBA00023002"/>
    </source>
</evidence>
<evidence type="ECO:0000256" key="2">
    <source>
        <dbReference type="ARBA" id="ARBA00022485"/>
    </source>
</evidence>
<dbReference type="Pfam" id="PF00111">
    <property type="entry name" value="Fer2"/>
    <property type="match status" value="1"/>
</dbReference>
<dbReference type="NCBIfam" id="NF007125">
    <property type="entry name" value="PRK09566.1"/>
    <property type="match status" value="1"/>
</dbReference>
<dbReference type="GO" id="GO:0048307">
    <property type="term" value="F:ferredoxin-nitrite reductase activity"/>
    <property type="evidence" value="ECO:0007669"/>
    <property type="project" value="UniProtKB-EC"/>
</dbReference>
<evidence type="ECO:0000256" key="4">
    <source>
        <dbReference type="ARBA" id="ARBA00022723"/>
    </source>
</evidence>
<dbReference type="Gene3D" id="3.30.413.10">
    <property type="entry name" value="Sulfite Reductase Hemoprotein, domain 1"/>
    <property type="match status" value="2"/>
</dbReference>
<name>A0A8K2A5Y0_9CYAN</name>
<accession>A0A8K2A5Y0</accession>
<dbReference type="InterPro" id="IPR001041">
    <property type="entry name" value="2Fe-2S_ferredoxin-type"/>
</dbReference>
<dbReference type="InterPro" id="IPR005117">
    <property type="entry name" value="NiRdtase/SiRdtase_haem-b_fer"/>
</dbReference>
<keyword evidence="6" id="KW-0408">Iron</keyword>
<reference evidence="9" key="1">
    <citation type="submission" date="2019-12" db="EMBL/GenBank/DDBJ databases">
        <title>High-Quality draft genome sequences of three cyanobacteria isolated from the limestone walls of the Old Cathedral of Coimbra.</title>
        <authorList>
            <person name="Tiago I."/>
            <person name="Soares F."/>
            <person name="Portugal A."/>
        </authorList>
    </citation>
    <scope>NUCLEOTIDE SEQUENCE [LARGE SCALE GENOMIC DNA]</scope>
    <source>
        <strain evidence="9">C</strain>
    </source>
</reference>
<dbReference type="PROSITE" id="PS00197">
    <property type="entry name" value="2FE2S_FER_1"/>
    <property type="match status" value="1"/>
</dbReference>
<dbReference type="InterPro" id="IPR012798">
    <property type="entry name" value="Cbl_synth_CobG-like"/>
</dbReference>
<organism evidence="9 10">
    <name type="scientific">Petrachloros mirabilis ULC683</name>
    <dbReference type="NCBI Taxonomy" id="2781853"/>
    <lineage>
        <taxon>Bacteria</taxon>
        <taxon>Bacillati</taxon>
        <taxon>Cyanobacteriota</taxon>
        <taxon>Cyanophyceae</taxon>
        <taxon>Synechococcales</taxon>
        <taxon>Petrachlorosaceae</taxon>
        <taxon>Petrachloros</taxon>
        <taxon>Petrachloros mirabilis</taxon>
    </lineage>
</organism>
<dbReference type="InterPro" id="IPR036010">
    <property type="entry name" value="2Fe-2S_ferredoxin-like_sf"/>
</dbReference>
<evidence type="ECO:0000256" key="7">
    <source>
        <dbReference type="ARBA" id="ARBA00023014"/>
    </source>
</evidence>
<dbReference type="PANTHER" id="PTHR32439">
    <property type="entry name" value="FERREDOXIN--NITRITE REDUCTASE, CHLOROPLASTIC"/>
    <property type="match status" value="1"/>
</dbReference>
<comment type="similarity">
    <text evidence="1">Belongs to the nitrite and sulfite reductase 4Fe-4S domain family.</text>
</comment>
<dbReference type="EC" id="1.7.7.1" evidence="9"/>
<dbReference type="NCBIfam" id="TIGR02435">
    <property type="entry name" value="CobG"/>
    <property type="match status" value="1"/>
</dbReference>
<dbReference type="PROSITE" id="PS51085">
    <property type="entry name" value="2FE2S_FER_2"/>
    <property type="match status" value="1"/>
</dbReference>
<dbReference type="SUPFAM" id="SSF55124">
    <property type="entry name" value="Nitrite/Sulfite reductase N-terminal domain-like"/>
    <property type="match status" value="2"/>
</dbReference>
<dbReference type="InterPro" id="IPR006067">
    <property type="entry name" value="NO2/SO3_Rdtase_4Fe4S_dom"/>
</dbReference>
<keyword evidence="2" id="KW-0004">4Fe-4S</keyword>
<proteinExistence type="inferred from homology"/>
<dbReference type="SUPFAM" id="SSF56014">
    <property type="entry name" value="Nitrite and sulphite reductase 4Fe-4S domain-like"/>
    <property type="match status" value="2"/>
</dbReference>
<evidence type="ECO:0000313" key="9">
    <source>
        <dbReference type="EMBL" id="NCJ04929.1"/>
    </source>
</evidence>
<keyword evidence="5 9" id="KW-0560">Oxidoreductase</keyword>
<dbReference type="InterPro" id="IPR006058">
    <property type="entry name" value="2Fe2S_fd_BS"/>
</dbReference>
<dbReference type="EMBL" id="WVIC01000001">
    <property type="protein sequence ID" value="NCJ04929.1"/>
    <property type="molecule type" value="Genomic_DNA"/>
</dbReference>
<evidence type="ECO:0000313" key="10">
    <source>
        <dbReference type="Proteomes" id="UP000607397"/>
    </source>
</evidence>
<dbReference type="InterPro" id="IPR012675">
    <property type="entry name" value="Beta-grasp_dom_sf"/>
</dbReference>
<keyword evidence="7" id="KW-0411">Iron-sulfur</keyword>
<dbReference type="InterPro" id="IPR051329">
    <property type="entry name" value="NIR_SIR_4Fe-4S"/>
</dbReference>
<evidence type="ECO:0000256" key="3">
    <source>
        <dbReference type="ARBA" id="ARBA00022617"/>
    </source>
</evidence>
<dbReference type="SUPFAM" id="SSF54292">
    <property type="entry name" value="2Fe-2S ferredoxin-like"/>
    <property type="match status" value="1"/>
</dbReference>
<protein>
    <submittedName>
        <fullName evidence="9">Ferredoxin--nitrite reductase</fullName>
        <ecNumber evidence="9">1.7.7.1</ecNumber>
    </submittedName>
</protein>
<dbReference type="GO" id="GO:0046872">
    <property type="term" value="F:metal ion binding"/>
    <property type="evidence" value="ECO:0007669"/>
    <property type="project" value="UniProtKB-KW"/>
</dbReference>
<keyword evidence="10" id="KW-1185">Reference proteome</keyword>
<dbReference type="Proteomes" id="UP000607397">
    <property type="component" value="Unassembled WGS sequence"/>
</dbReference>
<dbReference type="PANTHER" id="PTHR32439:SF0">
    <property type="entry name" value="FERREDOXIN--NITRITE REDUCTASE, CHLOROPLASTIC"/>
    <property type="match status" value="1"/>
</dbReference>
<keyword evidence="3" id="KW-0349">Heme</keyword>
<dbReference type="PROSITE" id="PS00365">
    <property type="entry name" value="NIR_SIR"/>
    <property type="match status" value="1"/>
</dbReference>
<dbReference type="GO" id="GO:0051539">
    <property type="term" value="F:4 iron, 4 sulfur cluster binding"/>
    <property type="evidence" value="ECO:0007669"/>
    <property type="project" value="UniProtKB-KW"/>
</dbReference>
<dbReference type="CDD" id="cd00207">
    <property type="entry name" value="fer2"/>
    <property type="match status" value="1"/>
</dbReference>
<dbReference type="Gene3D" id="3.10.20.30">
    <property type="match status" value="1"/>
</dbReference>
<dbReference type="Pfam" id="PF01077">
    <property type="entry name" value="NIR_SIR"/>
    <property type="match status" value="2"/>
</dbReference>
<dbReference type="InterPro" id="IPR045854">
    <property type="entry name" value="NO2/SO3_Rdtase_4Fe4S_sf"/>
</dbReference>
<sequence length="657" mass="71592">MTSAVISPTEKLNKFEKLKAEKDGLAVKDEILALAQAGWEAIDTTDRDHRLKWLGVFFRPVTPGKFMLRLRMPNGILTSGQMRVLAEIVQRYGEDGNADITTRQNLQLRGIRLEDIPDIFLRLEQAGLTSIQSGMDNVRNITGSPVAGIDADELIDTRGLVRKVQDMITNNGKGNASFTNLPRKFNIAIAGCRDNSVHAEINDIAFVPAYKDKQLGFNVLVGGFFSAKRCEAAIPLNAWVSPRDVVALCEAILVVYRDHGLRANRQKSRLMWLIDEWGLDRFRTAVEQQLGHPLQMAAPKDEIVWEKRDHIGIHAQKQPCLNYVGMHVPVGRLYAPEMFDLARIAEVYGSGEIRLTVEQNVIIPNVPDSRLGAFLREPLLEIFPVDPTPLARSLVSCTGNQFCNFALIETKNRAVALIEQLDLEMQVPQPVRIHWTGCPNSCGQPQVADIGLMGTKGRKDGKTVEAVDIFMGGKVGKEAHLGECVTKGVPCDDLKEVLKGLLIEHFGATPRPDSQMLSLGMGLARDRGNLSILNNGQAIASAGVSAVATPVAPEKPAISREPVTSAPPAAPATVRLAHSGKEIACDASVTLLELAEQEGIDIESSCRSGTCGTCKQKLLSGSIDYAAEPDGLDPTEQEAGWVLTCIAHPQGHVTLEL</sequence>
<evidence type="ECO:0000259" key="8">
    <source>
        <dbReference type="PROSITE" id="PS51085"/>
    </source>
</evidence>
<dbReference type="GO" id="GO:0051537">
    <property type="term" value="F:2 iron, 2 sulfur cluster binding"/>
    <property type="evidence" value="ECO:0007669"/>
    <property type="project" value="InterPro"/>
</dbReference>
<comment type="caution">
    <text evidence="9">The sequence shown here is derived from an EMBL/GenBank/DDBJ whole genome shotgun (WGS) entry which is preliminary data.</text>
</comment>
<gene>
    <name evidence="9" type="ORF">GS597_00010</name>
</gene>
<keyword evidence="4" id="KW-0479">Metal-binding</keyword>